<dbReference type="PRINTS" id="PR00853">
    <property type="entry name" value="XPGRADSUPER"/>
</dbReference>
<evidence type="ECO:0000256" key="10">
    <source>
        <dbReference type="ARBA" id="ARBA00022881"/>
    </source>
</evidence>
<dbReference type="Pfam" id="PF00752">
    <property type="entry name" value="XPG_N"/>
    <property type="match status" value="1"/>
</dbReference>
<feature type="compositionally biased region" description="Basic and acidic residues" evidence="14">
    <location>
        <begin position="532"/>
        <end position="543"/>
    </location>
</feature>
<keyword evidence="8" id="KW-0269">Exonuclease</keyword>
<dbReference type="SMART" id="SM00484">
    <property type="entry name" value="XPGI"/>
    <property type="match status" value="1"/>
</dbReference>
<accession>A0A8H5H958</accession>
<dbReference type="FunFam" id="3.40.50.1010:FF:000002">
    <property type="entry name" value="Exonuclease 1, putative"/>
    <property type="match status" value="1"/>
</dbReference>
<dbReference type="GO" id="GO:0005634">
    <property type="term" value="C:nucleus"/>
    <property type="evidence" value="ECO:0007669"/>
    <property type="project" value="UniProtKB-SubCell"/>
</dbReference>
<dbReference type="InterPro" id="IPR037315">
    <property type="entry name" value="EXO1_H3TH"/>
</dbReference>
<gene>
    <name evidence="17" type="ORF">D9615_005997</name>
</gene>
<dbReference type="GO" id="GO:0003677">
    <property type="term" value="F:DNA binding"/>
    <property type="evidence" value="ECO:0007669"/>
    <property type="project" value="UniProtKB-KW"/>
</dbReference>
<feature type="domain" description="XPG N-terminal" evidence="16">
    <location>
        <begin position="1"/>
        <end position="99"/>
    </location>
</feature>
<dbReference type="SMART" id="SM00485">
    <property type="entry name" value="XPGN"/>
    <property type="match status" value="1"/>
</dbReference>
<keyword evidence="10" id="KW-0267">Excision nuclease</keyword>
<evidence type="ECO:0000256" key="8">
    <source>
        <dbReference type="ARBA" id="ARBA00022839"/>
    </source>
</evidence>
<dbReference type="PANTHER" id="PTHR11081:SF65">
    <property type="entry name" value="DNA DAMAGE-INDUCIBLE PROTEIN DIN7-RELATED"/>
    <property type="match status" value="1"/>
</dbReference>
<feature type="region of interest" description="Disordered" evidence="14">
    <location>
        <begin position="82"/>
        <end position="106"/>
    </location>
</feature>
<dbReference type="PROSITE" id="PS00841">
    <property type="entry name" value="XPG_1"/>
    <property type="match status" value="1"/>
</dbReference>
<feature type="region of interest" description="Disordered" evidence="14">
    <location>
        <begin position="682"/>
        <end position="719"/>
    </location>
</feature>
<dbReference type="GO" id="GO:0046872">
    <property type="term" value="F:metal ion binding"/>
    <property type="evidence" value="ECO:0007669"/>
    <property type="project" value="UniProtKB-KW"/>
</dbReference>
<dbReference type="InterPro" id="IPR036279">
    <property type="entry name" value="5-3_exonuclease_C_sf"/>
</dbReference>
<comment type="cofactor">
    <cofactor evidence="1">
        <name>Mg(2+)</name>
        <dbReference type="ChEBI" id="CHEBI:18420"/>
    </cofactor>
</comment>
<evidence type="ECO:0008006" key="19">
    <source>
        <dbReference type="Google" id="ProtNLM"/>
    </source>
</evidence>
<evidence type="ECO:0000256" key="14">
    <source>
        <dbReference type="SAM" id="MobiDB-lite"/>
    </source>
</evidence>
<evidence type="ECO:0000256" key="5">
    <source>
        <dbReference type="ARBA" id="ARBA00022723"/>
    </source>
</evidence>
<name>A0A8H5H958_9AGAR</name>
<keyword evidence="18" id="KW-1185">Reference proteome</keyword>
<dbReference type="GO" id="GO:0006281">
    <property type="term" value="P:DNA repair"/>
    <property type="evidence" value="ECO:0007669"/>
    <property type="project" value="UniProtKB-KW"/>
</dbReference>
<evidence type="ECO:0000256" key="3">
    <source>
        <dbReference type="ARBA" id="ARBA00010563"/>
    </source>
</evidence>
<evidence type="ECO:0000259" key="16">
    <source>
        <dbReference type="SMART" id="SM00485"/>
    </source>
</evidence>
<comment type="similarity">
    <text evidence="3">Belongs to the XPG/RAD2 endonuclease family. EXO1 subfamily.</text>
</comment>
<evidence type="ECO:0000256" key="11">
    <source>
        <dbReference type="ARBA" id="ARBA00023125"/>
    </source>
</evidence>
<evidence type="ECO:0000256" key="1">
    <source>
        <dbReference type="ARBA" id="ARBA00001946"/>
    </source>
</evidence>
<keyword evidence="6" id="KW-0227">DNA damage</keyword>
<evidence type="ECO:0000256" key="12">
    <source>
        <dbReference type="ARBA" id="ARBA00023204"/>
    </source>
</evidence>
<dbReference type="InterPro" id="IPR006086">
    <property type="entry name" value="XPG-I_dom"/>
</dbReference>
<evidence type="ECO:0000256" key="13">
    <source>
        <dbReference type="ARBA" id="ARBA00023242"/>
    </source>
</evidence>
<evidence type="ECO:0000256" key="7">
    <source>
        <dbReference type="ARBA" id="ARBA00022801"/>
    </source>
</evidence>
<dbReference type="AlphaFoldDB" id="A0A8H5H958"/>
<dbReference type="InterPro" id="IPR006085">
    <property type="entry name" value="XPG_DNA_repair_N"/>
</dbReference>
<feature type="compositionally biased region" description="Polar residues" evidence="14">
    <location>
        <begin position="514"/>
        <end position="528"/>
    </location>
</feature>
<dbReference type="SMART" id="SM00279">
    <property type="entry name" value="HhH2"/>
    <property type="match status" value="1"/>
</dbReference>
<dbReference type="FunFam" id="1.10.150.20:FF:000011">
    <property type="entry name" value="exonuclease 1"/>
    <property type="match status" value="1"/>
</dbReference>
<keyword evidence="9" id="KW-0460">Magnesium</keyword>
<dbReference type="Gene3D" id="3.40.50.1010">
    <property type="entry name" value="5'-nuclease"/>
    <property type="match status" value="1"/>
</dbReference>
<evidence type="ECO:0000256" key="2">
    <source>
        <dbReference type="ARBA" id="ARBA00004123"/>
    </source>
</evidence>
<dbReference type="SUPFAM" id="SSF47807">
    <property type="entry name" value="5' to 3' exonuclease, C-terminal subdomain"/>
    <property type="match status" value="1"/>
</dbReference>
<dbReference type="Proteomes" id="UP000565441">
    <property type="component" value="Unassembled WGS sequence"/>
</dbReference>
<dbReference type="Gene3D" id="1.10.150.20">
    <property type="entry name" value="5' to 3' exonuclease, C-terminal subdomain"/>
    <property type="match status" value="1"/>
</dbReference>
<reference evidence="17 18" key="1">
    <citation type="journal article" date="2020" name="ISME J.">
        <title>Uncovering the hidden diversity of litter-decomposition mechanisms in mushroom-forming fungi.</title>
        <authorList>
            <person name="Floudas D."/>
            <person name="Bentzer J."/>
            <person name="Ahren D."/>
            <person name="Johansson T."/>
            <person name="Persson P."/>
            <person name="Tunlid A."/>
        </authorList>
    </citation>
    <scope>NUCLEOTIDE SEQUENCE [LARGE SCALE GENOMIC DNA]</scope>
    <source>
        <strain evidence="17 18">CBS 661.87</strain>
    </source>
</reference>
<dbReference type="CDD" id="cd09857">
    <property type="entry name" value="PIN_EXO1"/>
    <property type="match status" value="1"/>
</dbReference>
<feature type="domain" description="XPG-I" evidence="15">
    <location>
        <begin position="138"/>
        <end position="213"/>
    </location>
</feature>
<feature type="region of interest" description="Disordered" evidence="14">
    <location>
        <begin position="431"/>
        <end position="463"/>
    </location>
</feature>
<keyword evidence="7" id="KW-0378">Hydrolase</keyword>
<dbReference type="InterPro" id="IPR006084">
    <property type="entry name" value="XPG/Rad2"/>
</dbReference>
<dbReference type="CDD" id="cd09908">
    <property type="entry name" value="H3TH_EXO1"/>
    <property type="match status" value="1"/>
</dbReference>
<dbReference type="GO" id="GO:0035312">
    <property type="term" value="F:5'-3' DNA exonuclease activity"/>
    <property type="evidence" value="ECO:0007669"/>
    <property type="project" value="InterPro"/>
</dbReference>
<evidence type="ECO:0000313" key="18">
    <source>
        <dbReference type="Proteomes" id="UP000565441"/>
    </source>
</evidence>
<feature type="compositionally biased region" description="Basic and acidic residues" evidence="14">
    <location>
        <begin position="602"/>
        <end position="614"/>
    </location>
</feature>
<dbReference type="OrthoDB" id="26491at2759"/>
<organism evidence="17 18">
    <name type="scientific">Tricholomella constricta</name>
    <dbReference type="NCBI Taxonomy" id="117010"/>
    <lineage>
        <taxon>Eukaryota</taxon>
        <taxon>Fungi</taxon>
        <taxon>Dikarya</taxon>
        <taxon>Basidiomycota</taxon>
        <taxon>Agaricomycotina</taxon>
        <taxon>Agaricomycetes</taxon>
        <taxon>Agaricomycetidae</taxon>
        <taxon>Agaricales</taxon>
        <taxon>Tricholomatineae</taxon>
        <taxon>Lyophyllaceae</taxon>
        <taxon>Tricholomella</taxon>
    </lineage>
</organism>
<comment type="subcellular location">
    <subcellularLocation>
        <location evidence="2">Nucleus</location>
    </subcellularLocation>
</comment>
<keyword evidence="13" id="KW-0539">Nucleus</keyword>
<proteinExistence type="inferred from homology"/>
<dbReference type="InterPro" id="IPR029060">
    <property type="entry name" value="PIN-like_dom_sf"/>
</dbReference>
<sequence>MGITGLLPALKSIQVTKHLSEFSGQTLAVDAYVWLHRGVYACATELATGKDTHKYVDYAMHRVRLLRHHNIEPYIVFDGGPLPAKKGTEDDRKQRRDESLARGNALAAQGKHSQAREYYVKCIDVTPQMAFQFIKALRAESVPYVVAPYEADAQLAYLERNGLVDGIITEDSDLLVFGCRNVLFKLDTVANTVVSISRDRFGSVSGNGSDISLAGWSDVQFREMAILSGCDYLPSIPGVGLKTACTLLRKWKTAEQVVRVLLLEGKKAVPRKYLEQFRLAEKCFRHQRVYCPMKETLVYLNEVDADWTAQDEAYVGCHLEPSLAKKLAMGDVDPATLEPMKDIYPEFVPRVRVRVKPTSMETNCRDKGKGKAVVTPAKEGILSFFGPNPKIPPRQGRGSLSPIRARKTATWKASGKRTLAEVMDRDIAAKKQKQRSKFFDPPASRSAPIAKTVAGPSRERENKENICIVNDDDDNDEVHSHLSVEAQGEVDSEMEMDLEDPTMYETVEQEDGYISQTPSCSGEIQDLSSPVRPDKATSRRCSADLEFGADPVSSPPSQVKQNRTLDMTPRPVLRTRSLDLPQPRPSRSNLPTAPSGSFPGPDLRRSFGDDRSSDIDCSDDEGRQGFICNSPATLTPSPPTHLTQEDHYGDPDDVEQDIANAHEMRKQAVITGWRQRWALGGRTKAQRASLPNLTRRETNVTPGGRHTIPHPDSRLRPMPYPRTVLKISTPSAVPKPRRADMRKSLPFFEAVKGAGAVDTSIVDVFDEEEVVRIAISSKEMLKRFR</sequence>
<protein>
    <recommendedName>
        <fullName evidence="19">Exonuclease 1</fullName>
    </recommendedName>
</protein>
<feature type="compositionally biased region" description="Basic and acidic residues" evidence="14">
    <location>
        <begin position="86"/>
        <end position="100"/>
    </location>
</feature>
<evidence type="ECO:0000259" key="15">
    <source>
        <dbReference type="SMART" id="SM00484"/>
    </source>
</evidence>
<dbReference type="EMBL" id="JAACJP010000017">
    <property type="protein sequence ID" value="KAF5379053.1"/>
    <property type="molecule type" value="Genomic_DNA"/>
</dbReference>
<dbReference type="InterPro" id="IPR044752">
    <property type="entry name" value="PIN-like_EXO1"/>
</dbReference>
<dbReference type="InterPro" id="IPR019974">
    <property type="entry name" value="XPG_CS"/>
</dbReference>
<feature type="compositionally biased region" description="Polar residues" evidence="14">
    <location>
        <begin position="555"/>
        <end position="565"/>
    </location>
</feature>
<dbReference type="GO" id="GO:0017108">
    <property type="term" value="F:5'-flap endonuclease activity"/>
    <property type="evidence" value="ECO:0007669"/>
    <property type="project" value="TreeGrafter"/>
</dbReference>
<evidence type="ECO:0000256" key="4">
    <source>
        <dbReference type="ARBA" id="ARBA00022722"/>
    </source>
</evidence>
<comment type="caution">
    <text evidence="17">The sequence shown here is derived from an EMBL/GenBank/DDBJ whole genome shotgun (WGS) entry which is preliminary data.</text>
</comment>
<dbReference type="InterPro" id="IPR008918">
    <property type="entry name" value="HhH2"/>
</dbReference>
<dbReference type="Pfam" id="PF00867">
    <property type="entry name" value="XPG_I"/>
    <property type="match status" value="1"/>
</dbReference>
<keyword evidence="12" id="KW-0234">DNA repair</keyword>
<keyword evidence="5" id="KW-0479">Metal-binding</keyword>
<keyword evidence="11" id="KW-0238">DNA-binding</keyword>
<dbReference type="PROSITE" id="PS00842">
    <property type="entry name" value="XPG_2"/>
    <property type="match status" value="1"/>
</dbReference>
<dbReference type="SUPFAM" id="SSF88723">
    <property type="entry name" value="PIN domain-like"/>
    <property type="match status" value="1"/>
</dbReference>
<feature type="compositionally biased region" description="Polar residues" evidence="14">
    <location>
        <begin position="585"/>
        <end position="595"/>
    </location>
</feature>
<evidence type="ECO:0000313" key="17">
    <source>
        <dbReference type="EMBL" id="KAF5379053.1"/>
    </source>
</evidence>
<dbReference type="PANTHER" id="PTHR11081">
    <property type="entry name" value="FLAP ENDONUCLEASE FAMILY MEMBER"/>
    <property type="match status" value="1"/>
</dbReference>
<evidence type="ECO:0000256" key="6">
    <source>
        <dbReference type="ARBA" id="ARBA00022763"/>
    </source>
</evidence>
<keyword evidence="4" id="KW-0540">Nuclease</keyword>
<feature type="region of interest" description="Disordered" evidence="14">
    <location>
        <begin position="511"/>
        <end position="654"/>
    </location>
</feature>
<evidence type="ECO:0000256" key="9">
    <source>
        <dbReference type="ARBA" id="ARBA00022842"/>
    </source>
</evidence>